<dbReference type="AlphaFoldDB" id="A0A1I8F634"/>
<organism evidence="2 3">
    <name type="scientific">Macrostomum lignano</name>
    <dbReference type="NCBI Taxonomy" id="282301"/>
    <lineage>
        <taxon>Eukaryota</taxon>
        <taxon>Metazoa</taxon>
        <taxon>Spiralia</taxon>
        <taxon>Lophotrochozoa</taxon>
        <taxon>Platyhelminthes</taxon>
        <taxon>Rhabditophora</taxon>
        <taxon>Macrostomorpha</taxon>
        <taxon>Macrostomida</taxon>
        <taxon>Macrostomidae</taxon>
        <taxon>Macrostomum</taxon>
    </lineage>
</organism>
<keyword evidence="2" id="KW-1185">Reference proteome</keyword>
<dbReference type="Proteomes" id="UP000095280">
    <property type="component" value="Unplaced"/>
</dbReference>
<accession>A0A1I8F634</accession>
<proteinExistence type="predicted"/>
<reference evidence="3" key="1">
    <citation type="submission" date="2016-11" db="UniProtKB">
        <authorList>
            <consortium name="WormBaseParasite"/>
        </authorList>
    </citation>
    <scope>IDENTIFICATION</scope>
</reference>
<dbReference type="WBParaSite" id="maker-unitig_21883-snap-gene-0.2-mRNA-1">
    <property type="protein sequence ID" value="maker-unitig_21883-snap-gene-0.2-mRNA-1"/>
    <property type="gene ID" value="maker-unitig_21883-snap-gene-0.2"/>
</dbReference>
<evidence type="ECO:0000256" key="1">
    <source>
        <dbReference type="SAM" id="MobiDB-lite"/>
    </source>
</evidence>
<evidence type="ECO:0000313" key="3">
    <source>
        <dbReference type="WBParaSite" id="maker-unitig_21883-snap-gene-0.2-mRNA-1"/>
    </source>
</evidence>
<name>A0A1I8F634_9PLAT</name>
<feature type="compositionally biased region" description="Polar residues" evidence="1">
    <location>
        <begin position="493"/>
        <end position="516"/>
    </location>
</feature>
<sequence>IAVLAASSQAPPGSGLFAALPLSNELRHSWQPLLLADCAAQRIETLAGGSSAIRAHDWRRSGRLGLIGLIGAVPAHYWYLALTGGCLDGHLELCWPRPVLAEPVLLSGDKFPTAPGVKSLIASPCAVAAAQAQPTSIQQCPVYFTSPSAYKSHAKLKSTERRQCLLTTSFRRATGPDLSQFPAATRRKFACSGGNREIVRAHGPDAASLYFAAGQQYCTILVKASAPLSTPCGALRLCLMARPLTAASACCRCCRRPRSDGRGLWWPPRPDSLAAPCPSAAALPASCGCGRRGRPPRPKLATAEAGRGRGRTAFAHHVGSAADRLSTAALVAPAPALLAKARCTIEDVLFVTPITGAVQTLRGHCKGSCLTLPPVTSERNGPQMVQTAARSPWTLGLSRSEPASAAGCLEDSLPGRAVHLQPTPFTYSQTPLQACARLAWTPGYQGAGLSRRRLAERPPPLRAYRSRVESRASTTCVSLCCRPARFGLDAPAGSQTGAARSQSSAGVQSAPTGEPA</sequence>
<evidence type="ECO:0000313" key="2">
    <source>
        <dbReference type="Proteomes" id="UP000095280"/>
    </source>
</evidence>
<protein>
    <submittedName>
        <fullName evidence="3">Protein kinase domain-containing protein</fullName>
    </submittedName>
</protein>
<feature type="region of interest" description="Disordered" evidence="1">
    <location>
        <begin position="491"/>
        <end position="516"/>
    </location>
</feature>